<dbReference type="KEGG" id="buo:BRPE64_BCDS05580"/>
<dbReference type="AlphaFoldDB" id="R4WL80"/>
<evidence type="ECO:0000313" key="1">
    <source>
        <dbReference type="EMBL" id="BAN25219.1"/>
    </source>
</evidence>
<keyword evidence="2" id="KW-1185">Reference proteome</keyword>
<sequence length="97" mass="11038">MRLWSACTGKRRAGLSGKAFRPMSADRSGFCSIWLATTGQNFCRSRQNREAFRTGVRAAKIAVRSEFPPRFRVNKSAQWRSMRRAVETVARIPFLAV</sequence>
<reference evidence="1 2" key="1">
    <citation type="journal article" date="2013" name="Genome Announc.">
        <title>Complete Genome Sequence of Burkholderia sp. Strain RPE64, Bacterial Symbiont of the Bean Bug Riptortus pedestris.</title>
        <authorList>
            <person name="Shibata T.F."/>
            <person name="Maeda T."/>
            <person name="Nikoh N."/>
            <person name="Yamaguchi K."/>
            <person name="Oshima K."/>
            <person name="Hattori M."/>
            <person name="Nishiyama T."/>
            <person name="Hasebe M."/>
            <person name="Fukatsu T."/>
            <person name="Kikuchi Y."/>
            <person name="Shigenobu S."/>
        </authorList>
    </citation>
    <scope>NUCLEOTIDE SEQUENCE [LARGE SCALE GENOMIC DNA]</scope>
</reference>
<reference evidence="1 2" key="2">
    <citation type="journal article" date="2018" name="Int. J. Syst. Evol. Microbiol.">
        <title>Burkholderia insecticola sp. nov., a gut symbiotic bacterium of the bean bug Riptortus pedestris.</title>
        <authorList>
            <person name="Takeshita K."/>
            <person name="Tamaki H."/>
            <person name="Ohbayashi T."/>
            <person name="Meng X.-Y."/>
            <person name="Sone T."/>
            <person name="Mitani Y."/>
            <person name="Peeters C."/>
            <person name="Kikuchi Y."/>
            <person name="Vandamme P."/>
        </authorList>
    </citation>
    <scope>NUCLEOTIDE SEQUENCE [LARGE SCALE GENOMIC DNA]</scope>
    <source>
        <strain evidence="1">RPE64</strain>
    </source>
</reference>
<proteinExistence type="predicted"/>
<dbReference type="Proteomes" id="UP000013966">
    <property type="component" value="Chromosome 2"/>
</dbReference>
<name>R4WL80_9BURK</name>
<accession>R4WL80</accession>
<dbReference type="PATRIC" id="fig|758793.3.peg.3464"/>
<evidence type="ECO:0000313" key="2">
    <source>
        <dbReference type="Proteomes" id="UP000013966"/>
    </source>
</evidence>
<dbReference type="STRING" id="758793.BRPE64_BCDS05580"/>
<dbReference type="HOGENOM" id="CLU_2341360_0_0_4"/>
<protein>
    <submittedName>
        <fullName evidence="1">Uncharacterized protein</fullName>
    </submittedName>
</protein>
<dbReference type="EMBL" id="AP013059">
    <property type="protein sequence ID" value="BAN25219.1"/>
    <property type="molecule type" value="Genomic_DNA"/>
</dbReference>
<organism evidence="1 2">
    <name type="scientific">Caballeronia insecticola</name>
    <dbReference type="NCBI Taxonomy" id="758793"/>
    <lineage>
        <taxon>Bacteria</taxon>
        <taxon>Pseudomonadati</taxon>
        <taxon>Pseudomonadota</taxon>
        <taxon>Betaproteobacteria</taxon>
        <taxon>Burkholderiales</taxon>
        <taxon>Burkholderiaceae</taxon>
        <taxon>Caballeronia</taxon>
    </lineage>
</organism>
<gene>
    <name evidence="1" type="ORF">BRPE64_BCDS05580</name>
</gene>